<sequence>MNLLSLGENLLEIVSNPNSILTLLGLMLVVIILLKSKKIKLTPALICSIGLALALATILDMFKLTKLPNGGSVTLGAMVPIILMALLYGPEVGFLTGFLYGLIKLILGPYILHPLQVLFDYPLPFMALGLAGYFKNNKILGTIMAILGRFVFHFIAGVVFWGSTAPESMSSYLYSLIYNGSFLSVNALICIVIIYVLPIENIYKIINKKSYYKVL</sequence>
<dbReference type="EMBL" id="UAWC01000005">
    <property type="protein sequence ID" value="SQB34074.1"/>
    <property type="molecule type" value="Genomic_DNA"/>
</dbReference>
<proteinExistence type="predicted"/>
<reference evidence="2 3" key="1">
    <citation type="submission" date="2018-06" db="EMBL/GenBank/DDBJ databases">
        <authorList>
            <consortium name="Pathogen Informatics"/>
            <person name="Doyle S."/>
        </authorList>
    </citation>
    <scope>NUCLEOTIDE SEQUENCE [LARGE SCALE GENOMIC DNA]</scope>
    <source>
        <strain evidence="2 3">NCTC13028</strain>
    </source>
</reference>
<dbReference type="GeneID" id="70576080"/>
<dbReference type="GO" id="GO:0005886">
    <property type="term" value="C:plasma membrane"/>
    <property type="evidence" value="ECO:0007669"/>
    <property type="project" value="InterPro"/>
</dbReference>
<dbReference type="RefSeq" id="WP_095177182.1">
    <property type="nucleotide sequence ID" value="NZ_JBCECZ010000001.1"/>
</dbReference>
<organism evidence="2 3">
    <name type="scientific">Clostridium cochlearium</name>
    <dbReference type="NCBI Taxonomy" id="1494"/>
    <lineage>
        <taxon>Bacteria</taxon>
        <taxon>Bacillati</taxon>
        <taxon>Bacillota</taxon>
        <taxon>Clostridia</taxon>
        <taxon>Eubacteriales</taxon>
        <taxon>Clostridiaceae</taxon>
        <taxon>Clostridium</taxon>
    </lineage>
</organism>
<evidence type="ECO:0000313" key="2">
    <source>
        <dbReference type="EMBL" id="SQB34074.1"/>
    </source>
</evidence>
<accession>A0A239YYU9</accession>
<feature type="transmembrane region" description="Helical" evidence="1">
    <location>
        <begin position="146"/>
        <end position="164"/>
    </location>
</feature>
<feature type="transmembrane region" description="Helical" evidence="1">
    <location>
        <begin position="176"/>
        <end position="199"/>
    </location>
</feature>
<keyword evidence="1" id="KW-0472">Membrane</keyword>
<dbReference type="InterPro" id="IPR012651">
    <property type="entry name" value="Thia_Transptr_ThiT"/>
</dbReference>
<keyword evidence="1" id="KW-1133">Transmembrane helix</keyword>
<feature type="transmembrane region" description="Helical" evidence="1">
    <location>
        <begin position="95"/>
        <end position="112"/>
    </location>
</feature>
<dbReference type="GO" id="GO:0015234">
    <property type="term" value="F:thiamine transmembrane transporter activity"/>
    <property type="evidence" value="ECO:0007669"/>
    <property type="project" value="InterPro"/>
</dbReference>
<dbReference type="Pfam" id="PF09515">
    <property type="entry name" value="Thia_YuaJ"/>
    <property type="match status" value="1"/>
</dbReference>
<dbReference type="AlphaFoldDB" id="A0A239YYU9"/>
<keyword evidence="1" id="KW-0812">Transmembrane</keyword>
<evidence type="ECO:0000256" key="1">
    <source>
        <dbReference type="SAM" id="Phobius"/>
    </source>
</evidence>
<dbReference type="Gene3D" id="1.10.1760.20">
    <property type="match status" value="1"/>
</dbReference>
<name>A0A239YYU9_CLOCO</name>
<evidence type="ECO:0000313" key="3">
    <source>
        <dbReference type="Proteomes" id="UP000250223"/>
    </source>
</evidence>
<dbReference type="Proteomes" id="UP000250223">
    <property type="component" value="Unassembled WGS sequence"/>
</dbReference>
<feature type="transmembrane region" description="Helical" evidence="1">
    <location>
        <begin position="13"/>
        <end position="34"/>
    </location>
</feature>
<dbReference type="NCBIfam" id="TIGR02357">
    <property type="entry name" value="ECF_ThiT_YuaJ"/>
    <property type="match status" value="1"/>
</dbReference>
<gene>
    <name evidence="2" type="primary">thiT</name>
    <name evidence="2" type="ORF">NCTC13028_00964</name>
</gene>
<feature type="transmembrane region" description="Helical" evidence="1">
    <location>
        <begin position="71"/>
        <end position="88"/>
    </location>
</feature>
<feature type="transmembrane region" description="Helical" evidence="1">
    <location>
        <begin position="41"/>
        <end position="59"/>
    </location>
</feature>
<protein>
    <submittedName>
        <fullName evidence="2">Proton-coupled thiamine transporter YuaJ</fullName>
    </submittedName>
</protein>